<name>A0ABP9Z2A3_9FUNG</name>
<evidence type="ECO:0000259" key="2">
    <source>
        <dbReference type="Pfam" id="PF13649"/>
    </source>
</evidence>
<dbReference type="Gene3D" id="3.40.50.150">
    <property type="entry name" value="Vaccinia Virus protein VP39"/>
    <property type="match status" value="1"/>
</dbReference>
<keyword evidence="1" id="KW-0472">Membrane</keyword>
<dbReference type="EMBL" id="BAABUK010000016">
    <property type="protein sequence ID" value="GAA5813233.1"/>
    <property type="molecule type" value="Genomic_DNA"/>
</dbReference>
<dbReference type="CDD" id="cd02440">
    <property type="entry name" value="AdoMet_MTases"/>
    <property type="match status" value="1"/>
</dbReference>
<feature type="transmembrane region" description="Helical" evidence="1">
    <location>
        <begin position="96"/>
        <end position="116"/>
    </location>
</feature>
<protein>
    <recommendedName>
        <fullName evidence="2">Methyltransferase domain-containing protein</fullName>
    </recommendedName>
</protein>
<comment type="caution">
    <text evidence="3">The sequence shown here is derived from an EMBL/GenBank/DDBJ whole genome shotgun (WGS) entry which is preliminary data.</text>
</comment>
<organism evidence="3 4">
    <name type="scientific">Mucor flavus</name>
    <dbReference type="NCBI Taxonomy" id="439312"/>
    <lineage>
        <taxon>Eukaryota</taxon>
        <taxon>Fungi</taxon>
        <taxon>Fungi incertae sedis</taxon>
        <taxon>Mucoromycota</taxon>
        <taxon>Mucoromycotina</taxon>
        <taxon>Mucoromycetes</taxon>
        <taxon>Mucorales</taxon>
        <taxon>Mucorineae</taxon>
        <taxon>Mucoraceae</taxon>
        <taxon>Mucor</taxon>
    </lineage>
</organism>
<dbReference type="Proteomes" id="UP001473302">
    <property type="component" value="Unassembled WGS sequence"/>
</dbReference>
<feature type="domain" description="Methyltransferase" evidence="2">
    <location>
        <begin position="453"/>
        <end position="551"/>
    </location>
</feature>
<dbReference type="SUPFAM" id="SSF53335">
    <property type="entry name" value="S-adenosyl-L-methionine-dependent methyltransferases"/>
    <property type="match status" value="1"/>
</dbReference>
<dbReference type="InterPro" id="IPR029063">
    <property type="entry name" value="SAM-dependent_MTases_sf"/>
</dbReference>
<sequence>MISFDKGQMARWTLRGLQEGAIYAVQGITIVMQNPNIRKQRFLKIFIYLSIVSFILLGLTNVLIAIPIHVVRFVLWFSASEKTARADDALESTNRFVREIVASVPFLALLFMRYIYPKPLDDLFMESLRFLDAQHPERDPYASVLAQQKFKKRYWVDMKDYTLRTWKKLRIGILLVILSWVPFVGQFVFPLAGAYTTYRALGKTQGIAVGVCFFFLPHWATMRLVRALIGMRSLMRELLAPYFIRMKMSHREKRGWFSGRKDVLFGFSAIAYIIIRLPIIGIVCYGIVQAASAYMLTVVTEPPSIDRKRSESTDLEWEICRVEKTKTVNQSGHVQKQNSCSTLYEDSVHEIPLIEKYTDSQMTLLSNKSQQVSQVDHITTISSTSTTSTHISENRADIIRDYSSQSMLKELYMLCETSPERRRDRDRRHRQHYLLKRTWGCNFKVPLHDPKLIIDWCCSSAVWDIEIALQFPNAKVIGIDYESATVSSITSTVKNFSFQNAMIHLGETGLKKFKDNQVDYIIMRDVYLVNSPVTKWISLFKEIYRILKPGGYIEIYEQDVTYKSIGPYFTIMEEWADRLYEAIKIDRNTNNQLGSFLQDAGYVNIQHEHKDLPIGEWPADKELKETGYLQRDLTERKFREAKRWLCKFNGLSEQEYSRVLSKAIDECDDYNTSLRSLYFGAQKPV</sequence>
<evidence type="ECO:0000313" key="4">
    <source>
        <dbReference type="Proteomes" id="UP001473302"/>
    </source>
</evidence>
<feature type="transmembrane region" description="Helical" evidence="1">
    <location>
        <begin position="263"/>
        <end position="288"/>
    </location>
</feature>
<keyword evidence="1" id="KW-0812">Transmembrane</keyword>
<dbReference type="PANTHER" id="PTHR38421">
    <property type="entry name" value="TRANSMEMBRANE PROTEIN USGS"/>
    <property type="match status" value="1"/>
</dbReference>
<feature type="transmembrane region" description="Helical" evidence="1">
    <location>
        <begin position="207"/>
        <end position="229"/>
    </location>
</feature>
<proteinExistence type="predicted"/>
<dbReference type="PANTHER" id="PTHR38421:SF1">
    <property type="entry name" value="TRANSMEMBRANE PROTEIN"/>
    <property type="match status" value="1"/>
</dbReference>
<gene>
    <name evidence="3" type="ORF">MFLAVUS_006707</name>
</gene>
<keyword evidence="4" id="KW-1185">Reference proteome</keyword>
<reference evidence="3 4" key="1">
    <citation type="submission" date="2024-04" db="EMBL/GenBank/DDBJ databases">
        <title>genome sequences of Mucor flavus KT1a and Helicostylum pulchrum KT1b strains isolated from the surface of a dry-aged beef.</title>
        <authorList>
            <person name="Toyotome T."/>
            <person name="Hosono M."/>
            <person name="Torimaru M."/>
            <person name="Fukuda K."/>
            <person name="Mikami N."/>
        </authorList>
    </citation>
    <scope>NUCLEOTIDE SEQUENCE [LARGE SCALE GENOMIC DNA]</scope>
    <source>
        <strain evidence="3 4">KT1a</strain>
    </source>
</reference>
<dbReference type="Pfam" id="PF13649">
    <property type="entry name" value="Methyltransf_25"/>
    <property type="match status" value="1"/>
</dbReference>
<evidence type="ECO:0000313" key="3">
    <source>
        <dbReference type="EMBL" id="GAA5813233.1"/>
    </source>
</evidence>
<feature type="transmembrane region" description="Helical" evidence="1">
    <location>
        <begin position="45"/>
        <end position="76"/>
    </location>
</feature>
<evidence type="ECO:0000256" key="1">
    <source>
        <dbReference type="SAM" id="Phobius"/>
    </source>
</evidence>
<accession>A0ABP9Z2A3</accession>
<keyword evidence="1" id="KW-1133">Transmembrane helix</keyword>
<dbReference type="InterPro" id="IPR041698">
    <property type="entry name" value="Methyltransf_25"/>
</dbReference>
<feature type="transmembrane region" description="Helical" evidence="1">
    <location>
        <begin position="171"/>
        <end position="195"/>
    </location>
</feature>